<sequence>MGRLSSTMFKSFQEQSKHAKERSRPIKYLLSLTLSLRLIFSQYISSPLSMTNSHSSITHFFSSLTLISPIKTFPLVGKEGKNGLQKAFVYLVKTSAHSIT</sequence>
<protein>
    <submittedName>
        <fullName evidence="2">Uncharacterized protein</fullName>
    </submittedName>
</protein>
<accession>A0A8D9AJ46</accession>
<evidence type="ECO:0000256" key="1">
    <source>
        <dbReference type="SAM" id="MobiDB-lite"/>
    </source>
</evidence>
<dbReference type="EMBL" id="HBUF01570157">
    <property type="protein sequence ID" value="CAG6766158.1"/>
    <property type="molecule type" value="Transcribed_RNA"/>
</dbReference>
<dbReference type="AlphaFoldDB" id="A0A8D9AJ46"/>
<proteinExistence type="predicted"/>
<dbReference type="EMBL" id="HBUF01097717">
    <property type="protein sequence ID" value="CAG6637312.1"/>
    <property type="molecule type" value="Transcribed_RNA"/>
</dbReference>
<reference evidence="2" key="1">
    <citation type="submission" date="2021-05" db="EMBL/GenBank/DDBJ databases">
        <authorList>
            <person name="Alioto T."/>
            <person name="Alioto T."/>
            <person name="Gomez Garrido J."/>
        </authorList>
    </citation>
    <scope>NUCLEOTIDE SEQUENCE</scope>
</reference>
<organism evidence="2">
    <name type="scientific">Cacopsylla melanoneura</name>
    <dbReference type="NCBI Taxonomy" id="428564"/>
    <lineage>
        <taxon>Eukaryota</taxon>
        <taxon>Metazoa</taxon>
        <taxon>Ecdysozoa</taxon>
        <taxon>Arthropoda</taxon>
        <taxon>Hexapoda</taxon>
        <taxon>Insecta</taxon>
        <taxon>Pterygota</taxon>
        <taxon>Neoptera</taxon>
        <taxon>Paraneoptera</taxon>
        <taxon>Hemiptera</taxon>
        <taxon>Sternorrhyncha</taxon>
        <taxon>Psylloidea</taxon>
        <taxon>Psyllidae</taxon>
        <taxon>Psyllinae</taxon>
        <taxon>Cacopsylla</taxon>
    </lineage>
</organism>
<evidence type="ECO:0000313" key="2">
    <source>
        <dbReference type="EMBL" id="CAG6766156.1"/>
    </source>
</evidence>
<name>A0A8D9AJ46_9HEMI</name>
<feature type="compositionally biased region" description="Polar residues" evidence="1">
    <location>
        <begin position="1"/>
        <end position="14"/>
    </location>
</feature>
<dbReference type="EMBL" id="HBUF01570156">
    <property type="protein sequence ID" value="CAG6766156.1"/>
    <property type="molecule type" value="Transcribed_RNA"/>
</dbReference>
<feature type="region of interest" description="Disordered" evidence="1">
    <location>
        <begin position="1"/>
        <end position="22"/>
    </location>
</feature>